<dbReference type="OrthoDB" id="5537330at2759"/>
<dbReference type="RefSeq" id="XP_031006512.1">
    <property type="nucleotide sequence ID" value="XM_031149312.1"/>
</dbReference>
<keyword evidence="2" id="KW-1185">Reference proteome</keyword>
<dbReference type="EMBL" id="QGMH01000043">
    <property type="protein sequence ID" value="TVY27724.1"/>
    <property type="molecule type" value="Genomic_DNA"/>
</dbReference>
<dbReference type="PANTHER" id="PTHR28180">
    <property type="entry name" value="CONSERVED MITOCHONDRIAL PROTEIN-RELATED"/>
    <property type="match status" value="1"/>
</dbReference>
<name>A0A8H8R6G6_9HELO</name>
<accession>A0A8H8R6G6</accession>
<reference evidence="1 2" key="1">
    <citation type="submission" date="2018-05" db="EMBL/GenBank/DDBJ databases">
        <title>Genome sequencing and assembly of the regulated plant pathogen Lachnellula willkommii and related sister species for the development of diagnostic species identification markers.</title>
        <authorList>
            <person name="Giroux E."/>
            <person name="Bilodeau G."/>
        </authorList>
    </citation>
    <scope>NUCLEOTIDE SEQUENCE [LARGE SCALE GENOMIC DNA]</scope>
    <source>
        <strain evidence="1 2">CBS 185.66</strain>
    </source>
</reference>
<sequence length="242" mass="27431">MASFEDTQKTSKEIQELLETLEKEFPRGVGDEKWYLLAVSALTGAGMTEISADVYTYLINQTQYSTAESRKGLIRRLREALIKLVAIVGVCRPLEAIFSIDAVQMEEDKDFSFSRENWKSGAENIARGAAWEQRIYQSNIDEYDNKLVAHKDFAWIGSEIVYGLLLSDHTILSDVDTELVVLTGIMIQNLKNETHWHLRGMRRLGVSLNDVEGIHKCIELIANFAGVKVNRVPRVSDIEHEV</sequence>
<dbReference type="SUPFAM" id="SSF69118">
    <property type="entry name" value="AhpD-like"/>
    <property type="match status" value="1"/>
</dbReference>
<dbReference type="InterPro" id="IPR029032">
    <property type="entry name" value="AhpD-like"/>
</dbReference>
<gene>
    <name evidence="1" type="ORF">LHYA1_G004350</name>
</gene>
<dbReference type="Proteomes" id="UP000431533">
    <property type="component" value="Unassembled WGS sequence"/>
</dbReference>
<evidence type="ECO:0000313" key="1">
    <source>
        <dbReference type="EMBL" id="TVY27724.1"/>
    </source>
</evidence>
<organism evidence="1 2">
    <name type="scientific">Lachnellula hyalina</name>
    <dbReference type="NCBI Taxonomy" id="1316788"/>
    <lineage>
        <taxon>Eukaryota</taxon>
        <taxon>Fungi</taxon>
        <taxon>Dikarya</taxon>
        <taxon>Ascomycota</taxon>
        <taxon>Pezizomycotina</taxon>
        <taxon>Leotiomycetes</taxon>
        <taxon>Helotiales</taxon>
        <taxon>Lachnaceae</taxon>
        <taxon>Lachnellula</taxon>
    </lineage>
</organism>
<evidence type="ECO:0008006" key="3">
    <source>
        <dbReference type="Google" id="ProtNLM"/>
    </source>
</evidence>
<dbReference type="AlphaFoldDB" id="A0A8H8R6G6"/>
<dbReference type="PANTHER" id="PTHR28180:SF5">
    <property type="entry name" value="DNA POLYMERASE ALPHA SUBUNIT B"/>
    <property type="match status" value="1"/>
</dbReference>
<proteinExistence type="predicted"/>
<dbReference type="InterPro" id="IPR052999">
    <property type="entry name" value="PTS1_Protein"/>
</dbReference>
<dbReference type="GeneID" id="41984548"/>
<evidence type="ECO:0000313" key="2">
    <source>
        <dbReference type="Proteomes" id="UP000431533"/>
    </source>
</evidence>
<dbReference type="Gene3D" id="1.20.1290.10">
    <property type="entry name" value="AhpD-like"/>
    <property type="match status" value="1"/>
</dbReference>
<comment type="caution">
    <text evidence="1">The sequence shown here is derived from an EMBL/GenBank/DDBJ whole genome shotgun (WGS) entry which is preliminary data.</text>
</comment>
<protein>
    <recommendedName>
        <fullName evidence="3">DNA polymerase alpha subunit B</fullName>
    </recommendedName>
</protein>